<keyword evidence="1" id="KW-0808">Transferase</keyword>
<keyword evidence="4" id="KW-0804">Transcription</keyword>
<sequence>MTRQSPLSILLVEDNPGDARYIREILDDASELSNRTIDPGGEVLASPQLDDQEEELELVHESRLEDGLERLDEQRQDVVLLDLDLPDSQGLETLERVVDRTEAVPVVVLTGLRDREVGLEALRRGAEEYLVKDEINADLLVRSVYHAIERKARERQLERHREQLAALNQLNGVVREITDAVIDQSTREEIERTVCEALADSASYEFAWIGVLDAATDEFELRAEAGVEGYLDDITITADEDDPEGRGPTGRAFRTREIQVTRNVEEDYEYEPWREYVRERGAYSSAAIPIVHEGTIYGVLNVYADRPDAFADREREVIGQLGEIVGHAIAAVERKRALLSDEVIEANFRVENVFAEFDIAERTDDEIRIEQVVPAGGDEYLGYGSTPADNGDVLNALVDALPAWESVRVVDEELDRLRFEVRFGEPSVQAAVAAHGGYVEAATIEDGDFHLAVQLPHGADVRQIVDVVQESYPTAELRAQRQVSRDDGGTSRMVSAFHDDLTDRQRTVVETAYYAGYFEWPRDSSGEEIAESLDIAPATFSQHLRTAENRIFAALFQESDEE</sequence>
<dbReference type="Pfam" id="PF13185">
    <property type="entry name" value="GAF_2"/>
    <property type="match status" value="1"/>
</dbReference>
<evidence type="ECO:0000256" key="5">
    <source>
        <dbReference type="PROSITE-ProRule" id="PRU00169"/>
    </source>
</evidence>
<evidence type="ECO:0000313" key="8">
    <source>
        <dbReference type="Proteomes" id="UP001500420"/>
    </source>
</evidence>
<comment type="caution">
    <text evidence="7">The sequence shown here is derived from an EMBL/GenBank/DDBJ whole genome shotgun (WGS) entry which is preliminary data.</text>
</comment>
<dbReference type="SMART" id="SM00448">
    <property type="entry name" value="REC"/>
    <property type="match status" value="1"/>
</dbReference>
<dbReference type="EMBL" id="BAAADV010000007">
    <property type="protein sequence ID" value="GAA0678614.1"/>
    <property type="molecule type" value="Genomic_DNA"/>
</dbReference>
<dbReference type="GO" id="GO:0016301">
    <property type="term" value="F:kinase activity"/>
    <property type="evidence" value="ECO:0007669"/>
    <property type="project" value="UniProtKB-KW"/>
</dbReference>
<dbReference type="PROSITE" id="PS50110">
    <property type="entry name" value="RESPONSE_REGULATORY"/>
    <property type="match status" value="1"/>
</dbReference>
<protein>
    <recommendedName>
        <fullName evidence="6">Response regulatory domain-containing protein</fullName>
    </recommendedName>
</protein>
<reference evidence="7 8" key="1">
    <citation type="journal article" date="2019" name="Int. J. Syst. Evol. Microbiol.">
        <title>The Global Catalogue of Microorganisms (GCM) 10K type strain sequencing project: providing services to taxonomists for standard genome sequencing and annotation.</title>
        <authorList>
            <consortium name="The Broad Institute Genomics Platform"/>
            <consortium name="The Broad Institute Genome Sequencing Center for Infectious Disease"/>
            <person name="Wu L."/>
            <person name="Ma J."/>
        </authorList>
    </citation>
    <scope>NUCLEOTIDE SEQUENCE [LARGE SCALE GENOMIC DNA]</scope>
    <source>
        <strain evidence="7 8">JCM 16328</strain>
    </source>
</reference>
<dbReference type="InterPro" id="IPR031803">
    <property type="entry name" value="BAT_GAF/HTH-assoc"/>
</dbReference>
<name>A0AAV3TDE4_9EURY</name>
<dbReference type="PANTHER" id="PTHR34236:SF1">
    <property type="entry name" value="DIMETHYL SULFOXIDE REDUCTASE TRANSCRIPTIONAL ACTIVATOR"/>
    <property type="match status" value="1"/>
</dbReference>
<organism evidence="7 8">
    <name type="scientific">Natronoarchaeum mannanilyticum</name>
    <dbReference type="NCBI Taxonomy" id="926360"/>
    <lineage>
        <taxon>Archaea</taxon>
        <taxon>Methanobacteriati</taxon>
        <taxon>Methanobacteriota</taxon>
        <taxon>Stenosarchaea group</taxon>
        <taxon>Halobacteria</taxon>
        <taxon>Halobacteriales</taxon>
        <taxon>Natronoarchaeaceae</taxon>
    </lineage>
</organism>
<evidence type="ECO:0000256" key="1">
    <source>
        <dbReference type="ARBA" id="ARBA00022679"/>
    </source>
</evidence>
<dbReference type="PANTHER" id="PTHR34236">
    <property type="entry name" value="DIMETHYL SULFOXIDE REDUCTASE TRANSCRIPTIONAL ACTIVATOR"/>
    <property type="match status" value="1"/>
</dbReference>
<dbReference type="Proteomes" id="UP001500420">
    <property type="component" value="Unassembled WGS sequence"/>
</dbReference>
<dbReference type="SMART" id="SM00065">
    <property type="entry name" value="GAF"/>
    <property type="match status" value="1"/>
</dbReference>
<dbReference type="Gene3D" id="1.10.10.10">
    <property type="entry name" value="Winged helix-like DNA-binding domain superfamily/Winged helix DNA-binding domain"/>
    <property type="match status" value="1"/>
</dbReference>
<evidence type="ECO:0000313" key="7">
    <source>
        <dbReference type="EMBL" id="GAA0678614.1"/>
    </source>
</evidence>
<dbReference type="InterPro" id="IPR001789">
    <property type="entry name" value="Sig_transdc_resp-reg_receiver"/>
</dbReference>
<proteinExistence type="predicted"/>
<feature type="domain" description="Response regulatory" evidence="6">
    <location>
        <begin position="8"/>
        <end position="147"/>
    </location>
</feature>
<dbReference type="AlphaFoldDB" id="A0AAV3TDE4"/>
<evidence type="ECO:0000256" key="3">
    <source>
        <dbReference type="ARBA" id="ARBA00023015"/>
    </source>
</evidence>
<keyword evidence="8" id="KW-1185">Reference proteome</keyword>
<dbReference type="InterPro" id="IPR007050">
    <property type="entry name" value="HTH_bacterioopsin"/>
</dbReference>
<keyword evidence="3" id="KW-0805">Transcription regulation</keyword>
<evidence type="ECO:0000256" key="4">
    <source>
        <dbReference type="ARBA" id="ARBA00023163"/>
    </source>
</evidence>
<dbReference type="Pfam" id="PF00072">
    <property type="entry name" value="Response_reg"/>
    <property type="match status" value="1"/>
</dbReference>
<keyword evidence="5" id="KW-0597">Phosphoprotein</keyword>
<dbReference type="Pfam" id="PF04967">
    <property type="entry name" value="HTH_10"/>
    <property type="match status" value="1"/>
</dbReference>
<accession>A0AAV3TDE4</accession>
<dbReference type="SUPFAM" id="SSF52172">
    <property type="entry name" value="CheY-like"/>
    <property type="match status" value="1"/>
</dbReference>
<dbReference type="Pfam" id="PF15915">
    <property type="entry name" value="BAT"/>
    <property type="match status" value="1"/>
</dbReference>
<dbReference type="Gene3D" id="3.30.450.40">
    <property type="match status" value="1"/>
</dbReference>
<evidence type="ECO:0000256" key="2">
    <source>
        <dbReference type="ARBA" id="ARBA00022777"/>
    </source>
</evidence>
<evidence type="ECO:0000259" key="6">
    <source>
        <dbReference type="PROSITE" id="PS50110"/>
    </source>
</evidence>
<dbReference type="SUPFAM" id="SSF88659">
    <property type="entry name" value="Sigma3 and sigma4 domains of RNA polymerase sigma factors"/>
    <property type="match status" value="1"/>
</dbReference>
<gene>
    <name evidence="7" type="ORF">GCM10009020_28690</name>
</gene>
<dbReference type="InterPro" id="IPR036388">
    <property type="entry name" value="WH-like_DNA-bd_sf"/>
</dbReference>
<dbReference type="RefSeq" id="WP_343774744.1">
    <property type="nucleotide sequence ID" value="NZ_BAAADV010000007.1"/>
</dbReference>
<dbReference type="InterPro" id="IPR013324">
    <property type="entry name" value="RNA_pol_sigma_r3/r4-like"/>
</dbReference>
<dbReference type="InterPro" id="IPR029016">
    <property type="entry name" value="GAF-like_dom_sf"/>
</dbReference>
<dbReference type="Gene3D" id="3.40.50.2300">
    <property type="match status" value="1"/>
</dbReference>
<dbReference type="InterPro" id="IPR003018">
    <property type="entry name" value="GAF"/>
</dbReference>
<dbReference type="InterPro" id="IPR011006">
    <property type="entry name" value="CheY-like_superfamily"/>
</dbReference>
<dbReference type="GO" id="GO:0000160">
    <property type="term" value="P:phosphorelay signal transduction system"/>
    <property type="evidence" value="ECO:0007669"/>
    <property type="project" value="InterPro"/>
</dbReference>
<keyword evidence="2" id="KW-0418">Kinase</keyword>
<dbReference type="SUPFAM" id="SSF55781">
    <property type="entry name" value="GAF domain-like"/>
    <property type="match status" value="1"/>
</dbReference>
<feature type="modified residue" description="4-aspartylphosphate" evidence="5">
    <location>
        <position position="82"/>
    </location>
</feature>